<dbReference type="EMBL" id="CP046908">
    <property type="protein sequence ID" value="QGZ35589.1"/>
    <property type="molecule type" value="Genomic_DNA"/>
</dbReference>
<sequence length="248" mass="26692">MNLQVMIDSFPALLSGAGLTLQLVGLALVAGFVMALAVALARLSRSPFAWMPAYGFVFFFRGTPLLVQIFLVYYGLSQFAAVRASPFWVILREPFWCALIAFSLNTAAYTAEIVRGAIQAVPRGQIEAAKAIGMSRLTRMRRIVLPQALRIGLPAYGNEVILLIKASSLASTVTLLDLTGVARTISSVNYMPVELLSMAALIYLTMTFVITRAFKLAEHLLSGDRRQPPSLAARPVAGSGAVSPGEAK</sequence>
<dbReference type="SUPFAM" id="SSF161098">
    <property type="entry name" value="MetI-like"/>
    <property type="match status" value="1"/>
</dbReference>
<dbReference type="Proteomes" id="UP000435648">
    <property type="component" value="Chromosome"/>
</dbReference>
<feature type="transmembrane region" description="Helical" evidence="9">
    <location>
        <begin position="53"/>
        <end position="76"/>
    </location>
</feature>
<organism evidence="12 13">
    <name type="scientific">Stappia indica</name>
    <dbReference type="NCBI Taxonomy" id="538381"/>
    <lineage>
        <taxon>Bacteria</taxon>
        <taxon>Pseudomonadati</taxon>
        <taxon>Pseudomonadota</taxon>
        <taxon>Alphaproteobacteria</taxon>
        <taxon>Hyphomicrobiales</taxon>
        <taxon>Stappiaceae</taxon>
        <taxon>Stappia</taxon>
    </lineage>
</organism>
<evidence type="ECO:0000256" key="10">
    <source>
        <dbReference type="SAM" id="MobiDB-lite"/>
    </source>
</evidence>
<feature type="transmembrane region" description="Helical" evidence="9">
    <location>
        <begin position="195"/>
        <end position="214"/>
    </location>
</feature>
<evidence type="ECO:0000256" key="8">
    <source>
        <dbReference type="ARBA" id="ARBA00023136"/>
    </source>
</evidence>
<evidence type="ECO:0000313" key="13">
    <source>
        <dbReference type="Proteomes" id="UP000435648"/>
    </source>
</evidence>
<keyword evidence="7 9" id="KW-1133">Transmembrane helix</keyword>
<dbReference type="InterPro" id="IPR000515">
    <property type="entry name" value="MetI-like"/>
</dbReference>
<feature type="domain" description="ABC transmembrane type-1" evidence="11">
    <location>
        <begin position="17"/>
        <end position="214"/>
    </location>
</feature>
<comment type="similarity">
    <text evidence="2">Belongs to the binding-protein-dependent transport system permease family. HisMQ subfamily.</text>
</comment>
<dbReference type="Pfam" id="PF00528">
    <property type="entry name" value="BPD_transp_1"/>
    <property type="match status" value="1"/>
</dbReference>
<dbReference type="InterPro" id="IPR043429">
    <property type="entry name" value="ArtM/GltK/GlnP/TcyL/YhdX-like"/>
</dbReference>
<evidence type="ECO:0000256" key="1">
    <source>
        <dbReference type="ARBA" id="ARBA00004429"/>
    </source>
</evidence>
<dbReference type="GO" id="GO:0006865">
    <property type="term" value="P:amino acid transport"/>
    <property type="evidence" value="ECO:0007669"/>
    <property type="project" value="TreeGrafter"/>
</dbReference>
<dbReference type="OrthoDB" id="9814550at2"/>
<evidence type="ECO:0000256" key="6">
    <source>
        <dbReference type="ARBA" id="ARBA00022692"/>
    </source>
</evidence>
<protein>
    <submittedName>
        <fullName evidence="12">ABC transporter permease subunit</fullName>
    </submittedName>
</protein>
<accession>A0A857C9P1</accession>
<dbReference type="CDD" id="cd06261">
    <property type="entry name" value="TM_PBP2"/>
    <property type="match status" value="1"/>
</dbReference>
<comment type="subcellular location">
    <subcellularLocation>
        <location evidence="1">Cell inner membrane</location>
        <topology evidence="1">Multi-pass membrane protein</topology>
    </subcellularLocation>
    <subcellularLocation>
        <location evidence="9">Cell membrane</location>
        <topology evidence="9">Multi-pass membrane protein</topology>
    </subcellularLocation>
</comment>
<feature type="region of interest" description="Disordered" evidence="10">
    <location>
        <begin position="229"/>
        <end position="248"/>
    </location>
</feature>
<evidence type="ECO:0000256" key="2">
    <source>
        <dbReference type="ARBA" id="ARBA00010072"/>
    </source>
</evidence>
<dbReference type="AlphaFoldDB" id="A0A857C9P1"/>
<evidence type="ECO:0000256" key="7">
    <source>
        <dbReference type="ARBA" id="ARBA00022989"/>
    </source>
</evidence>
<evidence type="ECO:0000256" key="4">
    <source>
        <dbReference type="ARBA" id="ARBA00022475"/>
    </source>
</evidence>
<dbReference type="PROSITE" id="PS50928">
    <property type="entry name" value="ABC_TM1"/>
    <property type="match status" value="1"/>
</dbReference>
<dbReference type="Gene3D" id="1.10.3720.10">
    <property type="entry name" value="MetI-like"/>
    <property type="match status" value="1"/>
</dbReference>
<feature type="transmembrane region" description="Helical" evidence="9">
    <location>
        <begin position="20"/>
        <end position="41"/>
    </location>
</feature>
<dbReference type="PANTHER" id="PTHR30614">
    <property type="entry name" value="MEMBRANE COMPONENT OF AMINO ACID ABC TRANSPORTER"/>
    <property type="match status" value="1"/>
</dbReference>
<dbReference type="InterPro" id="IPR035906">
    <property type="entry name" value="MetI-like_sf"/>
</dbReference>
<dbReference type="GO" id="GO:0043190">
    <property type="term" value="C:ATP-binding cassette (ABC) transporter complex"/>
    <property type="evidence" value="ECO:0007669"/>
    <property type="project" value="InterPro"/>
</dbReference>
<gene>
    <name evidence="12" type="ORF">GH266_14470</name>
</gene>
<keyword evidence="6 9" id="KW-0812">Transmembrane</keyword>
<evidence type="ECO:0000256" key="9">
    <source>
        <dbReference type="RuleBase" id="RU363032"/>
    </source>
</evidence>
<keyword evidence="4" id="KW-1003">Cell membrane</keyword>
<evidence type="ECO:0000313" key="12">
    <source>
        <dbReference type="EMBL" id="QGZ35589.1"/>
    </source>
</evidence>
<evidence type="ECO:0000256" key="3">
    <source>
        <dbReference type="ARBA" id="ARBA00022448"/>
    </source>
</evidence>
<dbReference type="InterPro" id="IPR010065">
    <property type="entry name" value="AA_ABC_transptr_permease_3TM"/>
</dbReference>
<keyword evidence="3 9" id="KW-0813">Transport</keyword>
<dbReference type="PANTHER" id="PTHR30614:SF10">
    <property type="entry name" value="ARGININE ABC TRANSPORTER PERMEASE PROTEIN ARTM"/>
    <property type="match status" value="1"/>
</dbReference>
<dbReference type="RefSeq" id="WP_158194456.1">
    <property type="nucleotide sequence ID" value="NZ_CP046908.1"/>
</dbReference>
<keyword evidence="8 9" id="KW-0472">Membrane</keyword>
<dbReference type="NCBIfam" id="TIGR01726">
    <property type="entry name" value="HEQRo_perm_3TM"/>
    <property type="match status" value="1"/>
</dbReference>
<proteinExistence type="inferred from homology"/>
<keyword evidence="5" id="KW-0997">Cell inner membrane</keyword>
<name>A0A857C9P1_9HYPH</name>
<reference evidence="12 13" key="1">
    <citation type="submission" date="2019-12" db="EMBL/GenBank/DDBJ databases">
        <title>The genome of Stappia indica PHM037.</title>
        <authorList>
            <person name="Kacar D."/>
            <person name="Galan B."/>
            <person name="Canedo L."/>
            <person name="Rodriguez P."/>
            <person name="de la Calle F."/>
            <person name="Garcia J.L."/>
        </authorList>
    </citation>
    <scope>NUCLEOTIDE SEQUENCE [LARGE SCALE GENOMIC DNA]</scope>
    <source>
        <strain evidence="12 13">PHM037</strain>
    </source>
</reference>
<dbReference type="KEGG" id="siw:GH266_14470"/>
<evidence type="ECO:0000259" key="11">
    <source>
        <dbReference type="PROSITE" id="PS50928"/>
    </source>
</evidence>
<evidence type="ECO:0000256" key="5">
    <source>
        <dbReference type="ARBA" id="ARBA00022519"/>
    </source>
</evidence>
<dbReference type="GO" id="GO:0022857">
    <property type="term" value="F:transmembrane transporter activity"/>
    <property type="evidence" value="ECO:0007669"/>
    <property type="project" value="InterPro"/>
</dbReference>